<name>A0A645CWG1_9ZZZZ</name>
<comment type="caution">
    <text evidence="1">The sequence shown here is derived from an EMBL/GenBank/DDBJ whole genome shotgun (WGS) entry which is preliminary data.</text>
</comment>
<reference evidence="1" key="1">
    <citation type="submission" date="2019-08" db="EMBL/GenBank/DDBJ databases">
        <authorList>
            <person name="Kucharzyk K."/>
            <person name="Murdoch R.W."/>
            <person name="Higgins S."/>
            <person name="Loffler F."/>
        </authorList>
    </citation>
    <scope>NUCLEOTIDE SEQUENCE</scope>
</reference>
<accession>A0A645CWG1</accession>
<protein>
    <submittedName>
        <fullName evidence="1">Uncharacterized protein</fullName>
    </submittedName>
</protein>
<dbReference type="AlphaFoldDB" id="A0A645CWG1"/>
<organism evidence="1">
    <name type="scientific">bioreactor metagenome</name>
    <dbReference type="NCBI Taxonomy" id="1076179"/>
    <lineage>
        <taxon>unclassified sequences</taxon>
        <taxon>metagenomes</taxon>
        <taxon>ecological metagenomes</taxon>
    </lineage>
</organism>
<sequence>MSSCLAPSFKRGCISVFAKTPQREAIGYIVLCFFESSFNPVASVFIRTAIWSMKAPVPPAQDPFMRCSRFPVRYVILASSPPSSITTSVEGMNFSIAFVDAATSCTNGISRYFDTSMAPEPVMHILIMLSFSVWDEFLIISLTVFLMSE</sequence>
<evidence type="ECO:0000313" key="1">
    <source>
        <dbReference type="EMBL" id="MPM81249.1"/>
    </source>
</evidence>
<dbReference type="EMBL" id="VSSQ01030645">
    <property type="protein sequence ID" value="MPM81249.1"/>
    <property type="molecule type" value="Genomic_DNA"/>
</dbReference>
<proteinExistence type="predicted"/>
<gene>
    <name evidence="1" type="ORF">SDC9_128301</name>
</gene>